<gene>
    <name evidence="3" type="ORF">EEW87_012080</name>
</gene>
<dbReference type="KEGG" id="jme:EEW87_012080"/>
<accession>A0A5P8FMV9</accession>
<dbReference type="EMBL" id="CP044548">
    <property type="protein sequence ID" value="QFQ30896.2"/>
    <property type="molecule type" value="Genomic_DNA"/>
</dbReference>
<dbReference type="GeneID" id="59161916"/>
<feature type="transmembrane region" description="Helical" evidence="2">
    <location>
        <begin position="244"/>
        <end position="263"/>
    </location>
</feature>
<proteinExistence type="predicted"/>
<keyword evidence="2" id="KW-0812">Transmembrane</keyword>
<dbReference type="AlphaFoldDB" id="A0A5P8FMV9"/>
<organism evidence="3 4">
    <name type="scientific">Janibacter melonis</name>
    <dbReference type="NCBI Taxonomy" id="262209"/>
    <lineage>
        <taxon>Bacteria</taxon>
        <taxon>Bacillati</taxon>
        <taxon>Actinomycetota</taxon>
        <taxon>Actinomycetes</taxon>
        <taxon>Micrococcales</taxon>
        <taxon>Intrasporangiaceae</taxon>
        <taxon>Janibacter</taxon>
    </lineage>
</organism>
<evidence type="ECO:0000313" key="3">
    <source>
        <dbReference type="EMBL" id="QFQ30896.2"/>
    </source>
</evidence>
<evidence type="ECO:0000256" key="2">
    <source>
        <dbReference type="SAM" id="Phobius"/>
    </source>
</evidence>
<feature type="transmembrane region" description="Helical" evidence="2">
    <location>
        <begin position="178"/>
        <end position="195"/>
    </location>
</feature>
<name>A0A5P8FMV9_9MICO</name>
<sequence length="273" mass="29515">MSIETRDPHVPQPAAPEGEGGARPAPTRWGRRIGRAFVVLWVVVAAYAWLAGSQVVSLDRLESDLRDGSIGEIARDQRVPVSSWWDGAPGESASDPASGAIVYTRADDLFPRSYVVVPTSSGTDAPWAWGTFSGGWVDWYGEELSHRDALLERVDAEIPQARVDAAPEPWVDGVGWDVGFAVVPMLVTLAALGVLVNARPTYGNRWYWLWVIIIVPGGLGWLAYARREHLAPRPRARRDGGVAGLFTALVASFLLGLVALLVGNATGMTVIPR</sequence>
<reference evidence="3 4" key="1">
    <citation type="submission" date="2019-09" db="EMBL/GenBank/DDBJ databases">
        <title>Complete Genome Sequence of Janibacter melonis M714 with both human health impact and industrial applications.</title>
        <authorList>
            <person name="Jin M."/>
            <person name="Zhao Q.R."/>
        </authorList>
    </citation>
    <scope>NUCLEOTIDE SEQUENCE [LARGE SCALE GENOMIC DNA]</scope>
    <source>
        <strain evidence="3 4">M714</strain>
    </source>
</reference>
<keyword evidence="2" id="KW-0472">Membrane</keyword>
<evidence type="ECO:0000256" key="1">
    <source>
        <dbReference type="SAM" id="MobiDB-lite"/>
    </source>
</evidence>
<feature type="transmembrane region" description="Helical" evidence="2">
    <location>
        <begin position="33"/>
        <end position="52"/>
    </location>
</feature>
<dbReference type="Proteomes" id="UP000271708">
    <property type="component" value="Chromosome"/>
</dbReference>
<protein>
    <submittedName>
        <fullName evidence="3">Uncharacterized protein</fullName>
    </submittedName>
</protein>
<keyword evidence="2" id="KW-1133">Transmembrane helix</keyword>
<feature type="region of interest" description="Disordered" evidence="1">
    <location>
        <begin position="1"/>
        <end position="27"/>
    </location>
</feature>
<feature type="transmembrane region" description="Helical" evidence="2">
    <location>
        <begin position="207"/>
        <end position="224"/>
    </location>
</feature>
<dbReference type="RefSeq" id="WP_123092256.1">
    <property type="nucleotide sequence ID" value="NZ_CAJFZZ010000003.1"/>
</dbReference>
<evidence type="ECO:0000313" key="4">
    <source>
        <dbReference type="Proteomes" id="UP000271708"/>
    </source>
</evidence>